<organism evidence="2 3">
    <name type="scientific">Malus domestica</name>
    <name type="common">Apple</name>
    <name type="synonym">Pyrus malus</name>
    <dbReference type="NCBI Taxonomy" id="3750"/>
    <lineage>
        <taxon>Eukaryota</taxon>
        <taxon>Viridiplantae</taxon>
        <taxon>Streptophyta</taxon>
        <taxon>Embryophyta</taxon>
        <taxon>Tracheophyta</taxon>
        <taxon>Spermatophyta</taxon>
        <taxon>Magnoliopsida</taxon>
        <taxon>eudicotyledons</taxon>
        <taxon>Gunneridae</taxon>
        <taxon>Pentapetalae</taxon>
        <taxon>rosids</taxon>
        <taxon>fabids</taxon>
        <taxon>Rosales</taxon>
        <taxon>Rosaceae</taxon>
        <taxon>Amygdaloideae</taxon>
        <taxon>Maleae</taxon>
        <taxon>Malus</taxon>
    </lineage>
</organism>
<reference evidence="2 3" key="1">
    <citation type="submission" date="2018-10" db="EMBL/GenBank/DDBJ databases">
        <title>A high-quality apple genome assembly.</title>
        <authorList>
            <person name="Hu J."/>
        </authorList>
    </citation>
    <scope>NUCLEOTIDE SEQUENCE [LARGE SCALE GENOMIC DNA]</scope>
    <source>
        <strain evidence="3">cv. HFTH1</strain>
        <tissue evidence="2">Young leaf</tissue>
    </source>
</reference>
<name>A0A498HLJ8_MALDO</name>
<dbReference type="GO" id="GO:0009786">
    <property type="term" value="P:regulation of asymmetric cell division"/>
    <property type="evidence" value="ECO:0007669"/>
    <property type="project" value="InterPro"/>
</dbReference>
<dbReference type="AlphaFoldDB" id="A0A498HLJ8"/>
<feature type="region of interest" description="Disordered" evidence="1">
    <location>
        <begin position="568"/>
        <end position="615"/>
    </location>
</feature>
<sequence length="648" mass="71497">MLWCSDFPGTDNFDVLAEREPVFGHLPISHMPDSNPFNCNDITLDSAGLQSTSQNREKESDYYMDKSVTECELPELIICYNDSSCNTIKDICIDEGLPSQDKSWVETGLDEKACCTYLPPDEDQNKQMHEEQLDIVITFPDDFKSTAKNDLEKGFSIACNSKEPMERGDAINDGSERTAIDVSKEDSCPENVQGFGAGNPHSKSSNKDSNEAEQETIQISREIAKTKSPALVSETEESNYIEKEALVSAAEESNCLLGELSGNSKAESGNITSALDVSAHVSITTDVCPQNGVCNMPIDDDSHDECQFHHCLAPVVTGREECPENGVHLDTSNTFNVGGDISDPMIVSSQVEHRLAPVVTGREECPENGVCQHLDASNTSKVDDDISDSKIVSSQVQHYLAPSTIARDECPENGVCQGLETSNTTKVNDDTSDSKIVSSQVHHWLSPETSYISMVEDVNADAHNAALQFQLSLGESSFSAAGHFSSLITSSPYSGNVSLRSESSTTSTRSFAFPVLQSEWNSSPVRMAKADRSHLRKHRGKNELQVSFPTLPRKLRLTGKVTVAEQEGKNSSAYNNHKESALADGKKPRIQKEEDEEVQVVERSRSVETWQEQMEKEDTSEFFTMDYHRVRRRRPIHNKSFPAVTVSP</sequence>
<dbReference type="PANTHER" id="PTHR33914:SF2">
    <property type="entry name" value="OS02G0582100 PROTEIN"/>
    <property type="match status" value="1"/>
</dbReference>
<gene>
    <name evidence="2" type="ORF">DVH24_007307</name>
</gene>
<evidence type="ECO:0000256" key="1">
    <source>
        <dbReference type="SAM" id="MobiDB-lite"/>
    </source>
</evidence>
<keyword evidence="3" id="KW-1185">Reference proteome</keyword>
<dbReference type="EMBL" id="RDQH01000342">
    <property type="protein sequence ID" value="RXH70051.1"/>
    <property type="molecule type" value="Genomic_DNA"/>
</dbReference>
<feature type="compositionally biased region" description="Basic and acidic residues" evidence="1">
    <location>
        <begin position="576"/>
        <end position="592"/>
    </location>
</feature>
<comment type="caution">
    <text evidence="2">The sequence shown here is derived from an EMBL/GenBank/DDBJ whole genome shotgun (WGS) entry which is preliminary data.</text>
</comment>
<evidence type="ECO:0000313" key="2">
    <source>
        <dbReference type="EMBL" id="RXH70051.1"/>
    </source>
</evidence>
<evidence type="ECO:0000313" key="3">
    <source>
        <dbReference type="Proteomes" id="UP000290289"/>
    </source>
</evidence>
<accession>A0A498HLJ8</accession>
<dbReference type="InterPro" id="IPR040378">
    <property type="entry name" value="BASL"/>
</dbReference>
<feature type="region of interest" description="Disordered" evidence="1">
    <location>
        <begin position="188"/>
        <end position="215"/>
    </location>
</feature>
<dbReference type="PANTHER" id="PTHR33914">
    <property type="entry name" value="18S PRE-RIBOSOMAL ASSEMBLY PROTEIN GAR2-LIKE PROTEIN"/>
    <property type="match status" value="1"/>
</dbReference>
<dbReference type="Proteomes" id="UP000290289">
    <property type="component" value="Chromosome 16"/>
</dbReference>
<proteinExistence type="predicted"/>
<protein>
    <submittedName>
        <fullName evidence="2">Uncharacterized protein</fullName>
    </submittedName>
</protein>